<sequence>MPRTKSCTSSALLTLPAEVRIAILEYVFDDNLHKSGLKYDGRSGALAIDERYSANDSLQALLTCRLIYLDGGIVAFSKTSFTMSSLFGSIPDRLSVLHTKQIEAVRNIAFVADARQFRGLVDWRRYPFSMPNVRLDRLTVILHPSSSWHYLFDFTSGVVELLRDLHNVRRIFIIRNSARVKGSFKTWYNRLIGMIMKVDHHERYEKSPPNPEKVWWRWSYDEVAQSLCLEAQPPKPAMDEESYMLMMQPPLEEWKVSVENEEWNPDPRSRMMYY</sequence>
<evidence type="ECO:0000313" key="2">
    <source>
        <dbReference type="Proteomes" id="UP001281147"/>
    </source>
</evidence>
<comment type="caution">
    <text evidence="1">The sequence shown here is derived from an EMBL/GenBank/DDBJ whole genome shotgun (WGS) entry which is preliminary data.</text>
</comment>
<evidence type="ECO:0000313" key="1">
    <source>
        <dbReference type="EMBL" id="KAK3715129.1"/>
    </source>
</evidence>
<organism evidence="1 2">
    <name type="scientific">Vermiconidia calcicola</name>
    <dbReference type="NCBI Taxonomy" id="1690605"/>
    <lineage>
        <taxon>Eukaryota</taxon>
        <taxon>Fungi</taxon>
        <taxon>Dikarya</taxon>
        <taxon>Ascomycota</taxon>
        <taxon>Pezizomycotina</taxon>
        <taxon>Dothideomycetes</taxon>
        <taxon>Dothideomycetidae</taxon>
        <taxon>Mycosphaerellales</taxon>
        <taxon>Extremaceae</taxon>
        <taxon>Vermiconidia</taxon>
    </lineage>
</organism>
<protein>
    <submittedName>
        <fullName evidence="1">Uncharacterized protein</fullName>
    </submittedName>
</protein>
<accession>A0ACC3NFB8</accession>
<reference evidence="1" key="1">
    <citation type="submission" date="2023-07" db="EMBL/GenBank/DDBJ databases">
        <title>Black Yeasts Isolated from many extreme environments.</title>
        <authorList>
            <person name="Coleine C."/>
            <person name="Stajich J.E."/>
            <person name="Selbmann L."/>
        </authorList>
    </citation>
    <scope>NUCLEOTIDE SEQUENCE</scope>
    <source>
        <strain evidence="1">CCFEE 5714</strain>
    </source>
</reference>
<gene>
    <name evidence="1" type="ORF">LTR37_007339</name>
</gene>
<proteinExistence type="predicted"/>
<name>A0ACC3NFB8_9PEZI</name>
<keyword evidence="2" id="KW-1185">Reference proteome</keyword>
<dbReference type="Proteomes" id="UP001281147">
    <property type="component" value="Unassembled WGS sequence"/>
</dbReference>
<dbReference type="EMBL" id="JAUTXU010000051">
    <property type="protein sequence ID" value="KAK3715129.1"/>
    <property type="molecule type" value="Genomic_DNA"/>
</dbReference>